<keyword evidence="4" id="KW-0012">Acyltransferase</keyword>
<dbReference type="Proteomes" id="UP000295136">
    <property type="component" value="Unassembled WGS sequence"/>
</dbReference>
<evidence type="ECO:0000259" key="3">
    <source>
        <dbReference type="Pfam" id="PF01757"/>
    </source>
</evidence>
<evidence type="ECO:0000256" key="1">
    <source>
        <dbReference type="SAM" id="MobiDB-lite"/>
    </source>
</evidence>
<dbReference type="AlphaFoldDB" id="A0A4R5FW54"/>
<evidence type="ECO:0000256" key="2">
    <source>
        <dbReference type="SAM" id="Phobius"/>
    </source>
</evidence>
<feature type="transmembrane region" description="Helical" evidence="2">
    <location>
        <begin position="45"/>
        <end position="68"/>
    </location>
</feature>
<reference evidence="4 5" key="1">
    <citation type="submission" date="2019-03" db="EMBL/GenBank/DDBJ databases">
        <title>Draft genome sequences of novel Actinobacteria.</title>
        <authorList>
            <person name="Sahin N."/>
            <person name="Ay H."/>
            <person name="Saygin H."/>
        </authorList>
    </citation>
    <scope>NUCLEOTIDE SEQUENCE [LARGE SCALE GENOMIC DNA]</scope>
    <source>
        <strain evidence="4 5">6K102</strain>
    </source>
</reference>
<feature type="transmembrane region" description="Helical" evidence="2">
    <location>
        <begin position="328"/>
        <end position="348"/>
    </location>
</feature>
<feature type="transmembrane region" description="Helical" evidence="2">
    <location>
        <begin position="124"/>
        <end position="144"/>
    </location>
</feature>
<name>A0A4R5FW54_9ACTN</name>
<feature type="transmembrane region" description="Helical" evidence="2">
    <location>
        <begin position="151"/>
        <end position="169"/>
    </location>
</feature>
<keyword evidence="4" id="KW-0808">Transferase</keyword>
<keyword evidence="2" id="KW-0812">Transmembrane</keyword>
<evidence type="ECO:0000313" key="5">
    <source>
        <dbReference type="Proteomes" id="UP000295136"/>
    </source>
</evidence>
<keyword evidence="2" id="KW-1133">Transmembrane helix</keyword>
<accession>A0A4R5FW54</accession>
<organism evidence="4 5">
    <name type="scientific">Nonomuraea mesophila</name>
    <dbReference type="NCBI Taxonomy" id="2530382"/>
    <lineage>
        <taxon>Bacteria</taxon>
        <taxon>Bacillati</taxon>
        <taxon>Actinomycetota</taxon>
        <taxon>Actinomycetes</taxon>
        <taxon>Streptosporangiales</taxon>
        <taxon>Streptosporangiaceae</taxon>
        <taxon>Nonomuraea</taxon>
    </lineage>
</organism>
<dbReference type="GO" id="GO:0016747">
    <property type="term" value="F:acyltransferase activity, transferring groups other than amino-acyl groups"/>
    <property type="evidence" value="ECO:0007669"/>
    <property type="project" value="InterPro"/>
</dbReference>
<evidence type="ECO:0000313" key="4">
    <source>
        <dbReference type="EMBL" id="TDE58229.1"/>
    </source>
</evidence>
<feature type="transmembrane region" description="Helical" evidence="2">
    <location>
        <begin position="209"/>
        <end position="230"/>
    </location>
</feature>
<keyword evidence="5" id="KW-1185">Reference proteome</keyword>
<feature type="transmembrane region" description="Helical" evidence="2">
    <location>
        <begin position="89"/>
        <end position="112"/>
    </location>
</feature>
<dbReference type="EMBL" id="SMLD01000010">
    <property type="protein sequence ID" value="TDE58229.1"/>
    <property type="molecule type" value="Genomic_DNA"/>
</dbReference>
<feature type="domain" description="Acyltransferase 3" evidence="3">
    <location>
        <begin position="2"/>
        <end position="342"/>
    </location>
</feature>
<comment type="caution">
    <text evidence="4">The sequence shown here is derived from an EMBL/GenBank/DDBJ whole genome shotgun (WGS) entry which is preliminary data.</text>
</comment>
<dbReference type="Pfam" id="PF01757">
    <property type="entry name" value="Acyl_transf_3"/>
    <property type="match status" value="1"/>
</dbReference>
<feature type="region of interest" description="Disordered" evidence="1">
    <location>
        <begin position="359"/>
        <end position="379"/>
    </location>
</feature>
<proteinExistence type="predicted"/>
<dbReference type="InterPro" id="IPR002656">
    <property type="entry name" value="Acyl_transf_3_dom"/>
</dbReference>
<keyword evidence="2" id="KW-0472">Membrane</keyword>
<gene>
    <name evidence="4" type="ORF">E1295_06120</name>
</gene>
<feature type="transmembrane region" description="Helical" evidence="2">
    <location>
        <begin position="282"/>
        <end position="308"/>
    </location>
</feature>
<protein>
    <submittedName>
        <fullName evidence="4">Acyltransferase</fullName>
    </submittedName>
</protein>
<feature type="transmembrane region" description="Helical" evidence="2">
    <location>
        <begin position="175"/>
        <end position="197"/>
    </location>
</feature>
<sequence length="379" mass="41280">MVDAARALCILVVTLWHWTLSVTHRTADGSLSMPNSIHAVPGGWLATWVLQIMPVFFLVGGYANLVGWQRAQARGTSAGRFVRDRLRRLLWPTAAWALIWLAGELIAGVLPGPHRWMWQWFPGYLTPLWFLAVYGLLVAAVPITASLNARYGARVLAALVLLIALGSVAHRGAGLAWAGWVTAALVWLFCHQLGYAWRTWDLGRRSLSQRLAVAGAGLAALVGLTVGAGYPASMVSTIGDAESNIFPTNATIAALAVFQLGLLALVTPAADRLLRRSAAWKPVVALNVVALTIFLWHMTAYLVVLWAYEGLGGTLQAEPTVGWWAQRWLWLLAPSAVLAVLAVPFARVELAARRPRRGQVAELGTRQKTRPCHPHRDGL</sequence>
<feature type="transmembrane region" description="Helical" evidence="2">
    <location>
        <begin position="250"/>
        <end position="270"/>
    </location>
</feature>